<name>A0ABX8D5T5_9CELL</name>
<dbReference type="InterPro" id="IPR009061">
    <property type="entry name" value="DNA-bd_dom_put_sf"/>
</dbReference>
<gene>
    <name evidence="5" type="ORF">KG103_02220</name>
</gene>
<dbReference type="Gene3D" id="1.10.1660.10">
    <property type="match status" value="1"/>
</dbReference>
<keyword evidence="2" id="KW-0238">DNA-binding</keyword>
<reference evidence="5 6" key="1">
    <citation type="submission" date="2021-05" db="EMBL/GenBank/DDBJ databases">
        <title>Novel species in genus Cellulomonas.</title>
        <authorList>
            <person name="Zhang G."/>
        </authorList>
    </citation>
    <scope>NUCLEOTIDE SEQUENCE [LARGE SCALE GENOMIC DNA]</scope>
    <source>
        <strain evidence="6">zg-ZUI222</strain>
    </source>
</reference>
<keyword evidence="3" id="KW-0804">Transcription</keyword>
<dbReference type="EMBL" id="CP074405">
    <property type="protein sequence ID" value="QVI62779.1"/>
    <property type="molecule type" value="Genomic_DNA"/>
</dbReference>
<keyword evidence="1" id="KW-0805">Transcription regulation</keyword>
<organism evidence="5 6">
    <name type="scientific">Cellulomonas wangleii</name>
    <dbReference type="NCBI Taxonomy" id="2816956"/>
    <lineage>
        <taxon>Bacteria</taxon>
        <taxon>Bacillati</taxon>
        <taxon>Actinomycetota</taxon>
        <taxon>Actinomycetes</taxon>
        <taxon>Micrococcales</taxon>
        <taxon>Cellulomonadaceae</taxon>
        <taxon>Cellulomonas</taxon>
    </lineage>
</organism>
<evidence type="ECO:0000313" key="6">
    <source>
        <dbReference type="Proteomes" id="UP000677804"/>
    </source>
</evidence>
<sequence length="261" mass="27547">MASYRISQLAERSGVPATTLRFYDDAGLLPAQRTAAGYRIYDDTAVEQLAFISSAKFLGLALGEIRELLIARQDEPCRTVRSRLVAGLETQLTATGTRIDELTTFAARLSEVRAELLQAAPAGGCGPDCGCTTGAAAASVPEDLPAAIPLSVSPPTTGTGTRQDAPVACALDPSDLVARTDQWHSLLEHARRREDVDGGVRITFPADADLAGRVATLAAAEQSCCAFLDFTLHLEPGRLELTVRAPEAGTAMVTDLFGGDF</sequence>
<dbReference type="PANTHER" id="PTHR30204:SF94">
    <property type="entry name" value="HEAVY METAL-DEPENDENT TRANSCRIPTIONAL REGULATOR HI_0293-RELATED"/>
    <property type="match status" value="1"/>
</dbReference>
<proteinExistence type="predicted"/>
<dbReference type="RefSeq" id="WP_207341885.1">
    <property type="nucleotide sequence ID" value="NZ_CP074405.1"/>
</dbReference>
<dbReference type="Pfam" id="PF13411">
    <property type="entry name" value="MerR_1"/>
    <property type="match status" value="1"/>
</dbReference>
<dbReference type="InterPro" id="IPR047057">
    <property type="entry name" value="MerR_fam"/>
</dbReference>
<dbReference type="PANTHER" id="PTHR30204">
    <property type="entry name" value="REDOX-CYCLING DRUG-SENSING TRANSCRIPTIONAL ACTIVATOR SOXR"/>
    <property type="match status" value="1"/>
</dbReference>
<evidence type="ECO:0000313" key="5">
    <source>
        <dbReference type="EMBL" id="QVI62779.1"/>
    </source>
</evidence>
<dbReference type="PRINTS" id="PR00040">
    <property type="entry name" value="HTHMERR"/>
</dbReference>
<feature type="domain" description="HTH merR-type" evidence="4">
    <location>
        <begin position="3"/>
        <end position="71"/>
    </location>
</feature>
<evidence type="ECO:0000256" key="3">
    <source>
        <dbReference type="ARBA" id="ARBA00023163"/>
    </source>
</evidence>
<dbReference type="InterPro" id="IPR000551">
    <property type="entry name" value="MerR-type_HTH_dom"/>
</dbReference>
<protein>
    <submittedName>
        <fullName evidence="5">MerR family transcriptional regulator</fullName>
    </submittedName>
</protein>
<dbReference type="PROSITE" id="PS50937">
    <property type="entry name" value="HTH_MERR_2"/>
    <property type="match status" value="1"/>
</dbReference>
<evidence type="ECO:0000259" key="4">
    <source>
        <dbReference type="PROSITE" id="PS50937"/>
    </source>
</evidence>
<evidence type="ECO:0000256" key="2">
    <source>
        <dbReference type="ARBA" id="ARBA00023125"/>
    </source>
</evidence>
<dbReference type="SUPFAM" id="SSF46955">
    <property type="entry name" value="Putative DNA-binding domain"/>
    <property type="match status" value="1"/>
</dbReference>
<dbReference type="Proteomes" id="UP000677804">
    <property type="component" value="Chromosome"/>
</dbReference>
<accession>A0ABX8D5T5</accession>
<keyword evidence="6" id="KW-1185">Reference proteome</keyword>
<evidence type="ECO:0000256" key="1">
    <source>
        <dbReference type="ARBA" id="ARBA00023015"/>
    </source>
</evidence>
<dbReference type="SMART" id="SM00422">
    <property type="entry name" value="HTH_MERR"/>
    <property type="match status" value="1"/>
</dbReference>